<name>A0A0R2N5K1_9LACO</name>
<dbReference type="Pfam" id="PF00011">
    <property type="entry name" value="HSP20"/>
    <property type="match status" value="1"/>
</dbReference>
<dbReference type="InterPro" id="IPR008978">
    <property type="entry name" value="HSP20-like_chaperone"/>
</dbReference>
<evidence type="ECO:0000259" key="3">
    <source>
        <dbReference type="PROSITE" id="PS01031"/>
    </source>
</evidence>
<accession>A0A0R2N5K1</accession>
<feature type="domain" description="SHSP" evidence="3">
    <location>
        <begin position="34"/>
        <end position="128"/>
    </location>
</feature>
<dbReference type="SUPFAM" id="SSF49764">
    <property type="entry name" value="HSP20-like chaperones"/>
    <property type="match status" value="1"/>
</dbReference>
<evidence type="ECO:0000256" key="2">
    <source>
        <dbReference type="RuleBase" id="RU003616"/>
    </source>
</evidence>
<evidence type="ECO:0000313" key="5">
    <source>
        <dbReference type="Proteomes" id="UP000051249"/>
    </source>
</evidence>
<dbReference type="EMBL" id="JQCQ01000054">
    <property type="protein sequence ID" value="KRO20949.1"/>
    <property type="molecule type" value="Genomic_DNA"/>
</dbReference>
<proteinExistence type="inferred from homology"/>
<sequence>MANEVSNRNKGELWDPFFDRLSQNFFNGFDNNGLNWGEGTLKTDVSESDKDYRVKVDVPGVDKKDVKLNYQNDVLNLEVKKDSFSDHEDSEHNVTMSERHYGVMRRSYALPDVDQNNISAKVDNELTP</sequence>
<protein>
    <submittedName>
        <fullName evidence="4">Heat shock protein Hsp20</fullName>
    </submittedName>
</protein>
<dbReference type="CDD" id="cd06471">
    <property type="entry name" value="ACD_LpsHSP_like"/>
    <property type="match status" value="1"/>
</dbReference>
<keyword evidence="5" id="KW-1185">Reference proteome</keyword>
<keyword evidence="4" id="KW-0346">Stress response</keyword>
<dbReference type="Proteomes" id="UP000051249">
    <property type="component" value="Unassembled WGS sequence"/>
</dbReference>
<dbReference type="RefSeq" id="WP_057800498.1">
    <property type="nucleotide sequence ID" value="NZ_JAAXPP010000048.1"/>
</dbReference>
<dbReference type="PATRIC" id="fig|480391.4.peg.1494"/>
<organism evidence="4 5">
    <name type="scientific">Pediococcus argentinicus</name>
    <dbReference type="NCBI Taxonomy" id="480391"/>
    <lineage>
        <taxon>Bacteria</taxon>
        <taxon>Bacillati</taxon>
        <taxon>Bacillota</taxon>
        <taxon>Bacilli</taxon>
        <taxon>Lactobacillales</taxon>
        <taxon>Lactobacillaceae</taxon>
        <taxon>Pediococcus</taxon>
    </lineage>
</organism>
<evidence type="ECO:0000313" key="4">
    <source>
        <dbReference type="EMBL" id="KRO20949.1"/>
    </source>
</evidence>
<evidence type="ECO:0000256" key="1">
    <source>
        <dbReference type="PROSITE-ProRule" id="PRU00285"/>
    </source>
</evidence>
<reference evidence="4 5" key="1">
    <citation type="journal article" date="2015" name="Genome Announc.">
        <title>Expanding the biotechnology potential of lactobacilli through comparative genomics of 213 strains and associated genera.</title>
        <authorList>
            <person name="Sun Z."/>
            <person name="Harris H.M."/>
            <person name="McCann A."/>
            <person name="Guo C."/>
            <person name="Argimon S."/>
            <person name="Zhang W."/>
            <person name="Yang X."/>
            <person name="Jeffery I.B."/>
            <person name="Cooney J.C."/>
            <person name="Kagawa T.F."/>
            <person name="Liu W."/>
            <person name="Song Y."/>
            <person name="Salvetti E."/>
            <person name="Wrobel A."/>
            <person name="Rasinkangas P."/>
            <person name="Parkhill J."/>
            <person name="Rea M.C."/>
            <person name="O'Sullivan O."/>
            <person name="Ritari J."/>
            <person name="Douillard F.P."/>
            <person name="Paul Ross R."/>
            <person name="Yang R."/>
            <person name="Briner A.E."/>
            <person name="Felis G.E."/>
            <person name="de Vos W.M."/>
            <person name="Barrangou R."/>
            <person name="Klaenhammer T.R."/>
            <person name="Caufield P.W."/>
            <person name="Cui Y."/>
            <person name="Zhang H."/>
            <person name="O'Toole P.W."/>
        </authorList>
    </citation>
    <scope>NUCLEOTIDE SEQUENCE [LARGE SCALE GENOMIC DNA]</scope>
    <source>
        <strain evidence="4 5">DSM 23026</strain>
    </source>
</reference>
<comment type="caution">
    <text evidence="4">The sequence shown here is derived from an EMBL/GenBank/DDBJ whole genome shotgun (WGS) entry which is preliminary data.</text>
</comment>
<dbReference type="Gene3D" id="2.60.40.790">
    <property type="match status" value="1"/>
</dbReference>
<comment type="similarity">
    <text evidence="1 2">Belongs to the small heat shock protein (HSP20) family.</text>
</comment>
<dbReference type="AlphaFoldDB" id="A0A0R2N5K1"/>
<dbReference type="PROSITE" id="PS01031">
    <property type="entry name" value="SHSP"/>
    <property type="match status" value="1"/>
</dbReference>
<gene>
    <name evidence="4" type="ORF">IV88_GL001470</name>
</gene>
<dbReference type="InterPro" id="IPR002068">
    <property type="entry name" value="A-crystallin/Hsp20_dom"/>
</dbReference>